<dbReference type="EMBL" id="CP000884">
    <property type="protein sequence ID" value="ABX34273.1"/>
    <property type="molecule type" value="Genomic_DNA"/>
</dbReference>
<dbReference type="GeneID" id="24113564"/>
<dbReference type="RefSeq" id="WP_012203558.1">
    <property type="nucleotide sequence ID" value="NC_010002.1"/>
</dbReference>
<organism evidence="1 2">
    <name type="scientific">Delftia acidovorans (strain DSM 14801 / SPH-1)</name>
    <dbReference type="NCBI Taxonomy" id="398578"/>
    <lineage>
        <taxon>Bacteria</taxon>
        <taxon>Pseudomonadati</taxon>
        <taxon>Pseudomonadota</taxon>
        <taxon>Betaproteobacteria</taxon>
        <taxon>Burkholderiales</taxon>
        <taxon>Comamonadaceae</taxon>
        <taxon>Delftia</taxon>
    </lineage>
</organism>
<sequence>MNYSVLLRQVERQRNLCVKRGLPGWLQQYAEAQLAYARYRWLVSRDKQAPKDCRRLSLERAVSVLFSLQELLWVYRVNGEQSIKRD</sequence>
<dbReference type="AlphaFoldDB" id="A9BYD4"/>
<evidence type="ECO:0000313" key="1">
    <source>
        <dbReference type="EMBL" id="ABX34273.1"/>
    </source>
</evidence>
<protein>
    <submittedName>
        <fullName evidence="1">Uncharacterized protein</fullName>
    </submittedName>
</protein>
<dbReference type="KEGG" id="dac:Daci_1629"/>
<reference evidence="1 2" key="1">
    <citation type="journal article" date="2004" name="Appl. Environ. Microbiol.">
        <title>Mineralization of individual congeners of linear alkylbenzenesulfonate by defined pairs of heterotrophic bacteria.</title>
        <authorList>
            <person name="Schleheck D."/>
            <person name="Knepper T.P."/>
            <person name="Fischer K."/>
            <person name="Cook A.M."/>
        </authorList>
    </citation>
    <scope>NUCLEOTIDE SEQUENCE [LARGE SCALE GENOMIC DNA]</scope>
    <source>
        <strain evidence="2">DSM 14801 / SPH-1</strain>
    </source>
</reference>
<dbReference type="HOGENOM" id="CLU_2492703_0_0_4"/>
<evidence type="ECO:0000313" key="2">
    <source>
        <dbReference type="Proteomes" id="UP000000784"/>
    </source>
</evidence>
<reference evidence="2" key="2">
    <citation type="submission" date="2007-11" db="EMBL/GenBank/DDBJ databases">
        <title>Complete sequence of Delftia acidovorans DSM 14801 / SPH-1.</title>
        <authorList>
            <person name="Copeland A."/>
            <person name="Lucas S."/>
            <person name="Lapidus A."/>
            <person name="Barry K."/>
            <person name="Glavina del Rio T."/>
            <person name="Dalin E."/>
            <person name="Tice H."/>
            <person name="Pitluck S."/>
            <person name="Lowry S."/>
            <person name="Clum A."/>
            <person name="Schmutz J."/>
            <person name="Larimer F."/>
            <person name="Land M."/>
            <person name="Hauser L."/>
            <person name="Kyrpides N."/>
            <person name="Kim E."/>
            <person name="Schleheck D."/>
            <person name="Richardson P."/>
        </authorList>
    </citation>
    <scope>NUCLEOTIDE SEQUENCE [LARGE SCALE GENOMIC DNA]</scope>
    <source>
        <strain evidence="2">DSM 14801 / SPH-1</strain>
    </source>
</reference>
<dbReference type="Proteomes" id="UP000000784">
    <property type="component" value="Chromosome"/>
</dbReference>
<proteinExistence type="predicted"/>
<keyword evidence="2" id="KW-1185">Reference proteome</keyword>
<name>A9BYD4_DELAS</name>
<dbReference type="STRING" id="398578.Daci_1629"/>
<accession>A9BYD4</accession>
<gene>
    <name evidence="1" type="ordered locus">Daci_1629</name>
</gene>